<sequence>MQIDCGECESNGTSILGLRYKNGVLFAADSRTTTGQFVSTRDSDKIVQCTDNIVSLGTGRSAHIQKLNRLLSKEISELAVSEGTQPSITKSVKMIKNILYNNRDLLSCEFIIGGYDNDYKLFKVCKEGVIVEDDLLIAGSGSTFIRGYTKSAFKKDMLKEEAMKFAIDSLRLAINCDNSSGGLIRICIFEGSGVERFVLDGQDVFFKNE</sequence>
<keyword evidence="11" id="KW-1185">Reference proteome</keyword>
<evidence type="ECO:0000313" key="11">
    <source>
        <dbReference type="Proteomes" id="UP000192356"/>
    </source>
</evidence>
<dbReference type="InterPro" id="IPR001353">
    <property type="entry name" value="Proteasome_sua/b"/>
</dbReference>
<dbReference type="VEuPathDB" id="MicrosporidiaDB:A0H76_2168"/>
<dbReference type="PANTHER" id="PTHR32194:SF0">
    <property type="entry name" value="ATP-DEPENDENT PROTEASE SUBUNIT HSLV"/>
    <property type="match status" value="1"/>
</dbReference>
<accession>A0A1X0QD37</accession>
<evidence type="ECO:0000256" key="3">
    <source>
        <dbReference type="ARBA" id="ARBA00012039"/>
    </source>
</evidence>
<protein>
    <recommendedName>
        <fullName evidence="3">proteasome endopeptidase complex</fullName>
        <ecNumber evidence="3">3.4.25.1</ecNumber>
    </recommendedName>
</protein>
<dbReference type="InterPro" id="IPR023333">
    <property type="entry name" value="Proteasome_suB-type"/>
</dbReference>
<evidence type="ECO:0000256" key="7">
    <source>
        <dbReference type="ARBA" id="ARBA00022801"/>
    </source>
</evidence>
<evidence type="ECO:0000256" key="9">
    <source>
        <dbReference type="PIRSR" id="PIRSR600243-1"/>
    </source>
</evidence>
<dbReference type="GO" id="GO:0019774">
    <property type="term" value="C:proteasome core complex, beta-subunit complex"/>
    <property type="evidence" value="ECO:0007669"/>
    <property type="project" value="UniProtKB-ARBA"/>
</dbReference>
<dbReference type="GO" id="GO:0005737">
    <property type="term" value="C:cytoplasm"/>
    <property type="evidence" value="ECO:0007669"/>
    <property type="project" value="TreeGrafter"/>
</dbReference>
<dbReference type="EC" id="3.4.25.1" evidence="3"/>
<keyword evidence="4" id="KW-0963">Cytoplasm</keyword>
<organism evidence="10 11">
    <name type="scientific">Hepatospora eriocheir</name>
    <dbReference type="NCBI Taxonomy" id="1081669"/>
    <lineage>
        <taxon>Eukaryota</taxon>
        <taxon>Fungi</taxon>
        <taxon>Fungi incertae sedis</taxon>
        <taxon>Microsporidia</taxon>
        <taxon>Hepatosporidae</taxon>
        <taxon>Hepatospora</taxon>
    </lineage>
</organism>
<dbReference type="OrthoDB" id="7854943at2759"/>
<evidence type="ECO:0000256" key="4">
    <source>
        <dbReference type="ARBA" id="ARBA00022490"/>
    </source>
</evidence>
<evidence type="ECO:0000256" key="1">
    <source>
        <dbReference type="ARBA" id="ARBA00001198"/>
    </source>
</evidence>
<evidence type="ECO:0000256" key="6">
    <source>
        <dbReference type="ARBA" id="ARBA00022698"/>
    </source>
</evidence>
<dbReference type="GO" id="GO:0005634">
    <property type="term" value="C:nucleus"/>
    <property type="evidence" value="ECO:0007669"/>
    <property type="project" value="UniProtKB-SubCell"/>
</dbReference>
<evidence type="ECO:0000256" key="2">
    <source>
        <dbReference type="ARBA" id="ARBA00004123"/>
    </source>
</evidence>
<dbReference type="Proteomes" id="UP000192356">
    <property type="component" value="Unassembled WGS sequence"/>
</dbReference>
<dbReference type="SUPFAM" id="SSF56235">
    <property type="entry name" value="N-terminal nucleophile aminohydrolases (Ntn hydrolases)"/>
    <property type="match status" value="1"/>
</dbReference>
<keyword evidence="6" id="KW-0888">Threonine protease</keyword>
<keyword evidence="7" id="KW-0378">Hydrolase</keyword>
<dbReference type="PANTHER" id="PTHR32194">
    <property type="entry name" value="METALLOPROTEASE TLDD"/>
    <property type="match status" value="1"/>
</dbReference>
<dbReference type="PRINTS" id="PR00141">
    <property type="entry name" value="PROTEASOME"/>
</dbReference>
<evidence type="ECO:0000313" key="10">
    <source>
        <dbReference type="EMBL" id="ORD97667.1"/>
    </source>
</evidence>
<comment type="catalytic activity">
    <reaction evidence="1">
        <text>Cleavage of peptide bonds with very broad specificity.</text>
        <dbReference type="EC" id="3.4.25.1"/>
    </reaction>
</comment>
<comment type="caution">
    <text evidence="10">The sequence shown here is derived from an EMBL/GenBank/DDBJ whole genome shotgun (WGS) entry which is preliminary data.</text>
</comment>
<name>A0A1X0QD37_9MICR</name>
<feature type="active site" description="Nucleophile" evidence="9">
    <location>
        <position position="13"/>
    </location>
</feature>
<dbReference type="GO" id="GO:0004298">
    <property type="term" value="F:threonine-type endopeptidase activity"/>
    <property type="evidence" value="ECO:0007669"/>
    <property type="project" value="UniProtKB-KW"/>
</dbReference>
<dbReference type="VEuPathDB" id="MicrosporidiaDB:HERIO_450"/>
<dbReference type="EMBL" id="LVKB01000014">
    <property type="protein sequence ID" value="ORD97667.1"/>
    <property type="molecule type" value="Genomic_DNA"/>
</dbReference>
<reference evidence="10 11" key="1">
    <citation type="journal article" date="2017" name="Environ. Microbiol.">
        <title>Decay of the glycolytic pathway and adaptation to intranuclear parasitism within Enterocytozoonidae microsporidia.</title>
        <authorList>
            <person name="Wiredu Boakye D."/>
            <person name="Jaroenlak P."/>
            <person name="Prachumwat A."/>
            <person name="Williams T.A."/>
            <person name="Bateman K.S."/>
            <person name="Itsathitphaisarn O."/>
            <person name="Sritunyalucksana K."/>
            <person name="Paszkiewicz K.H."/>
            <person name="Moore K.A."/>
            <person name="Stentiford G.D."/>
            <person name="Williams B.A."/>
        </authorList>
    </citation>
    <scope>NUCLEOTIDE SEQUENCE [LARGE SCALE GENOMIC DNA]</scope>
    <source>
        <strain evidence="10 11">GB1</strain>
    </source>
</reference>
<dbReference type="GO" id="GO:0051603">
    <property type="term" value="P:proteolysis involved in protein catabolic process"/>
    <property type="evidence" value="ECO:0007669"/>
    <property type="project" value="InterPro"/>
</dbReference>
<keyword evidence="5" id="KW-0645">Protease</keyword>
<evidence type="ECO:0000256" key="5">
    <source>
        <dbReference type="ARBA" id="ARBA00022670"/>
    </source>
</evidence>
<dbReference type="Gene3D" id="3.60.20.10">
    <property type="entry name" value="Glutamine Phosphoribosylpyrophosphate, subunit 1, domain 1"/>
    <property type="match status" value="1"/>
</dbReference>
<dbReference type="InterPro" id="IPR000243">
    <property type="entry name" value="Pept_T1A_subB"/>
</dbReference>
<gene>
    <name evidence="10" type="primary">PSB6</name>
    <name evidence="10" type="ORF">HERIO_450</name>
</gene>
<comment type="subcellular location">
    <subcellularLocation>
        <location evidence="2">Nucleus</location>
    </subcellularLocation>
</comment>
<evidence type="ECO:0000256" key="8">
    <source>
        <dbReference type="ARBA" id="ARBA00022942"/>
    </source>
</evidence>
<dbReference type="InterPro" id="IPR029055">
    <property type="entry name" value="Ntn_hydrolases_N"/>
</dbReference>
<dbReference type="AlphaFoldDB" id="A0A1X0QD37"/>
<proteinExistence type="predicted"/>
<dbReference type="Pfam" id="PF00227">
    <property type="entry name" value="Proteasome"/>
    <property type="match status" value="1"/>
</dbReference>
<keyword evidence="8" id="KW-0647">Proteasome</keyword>